<protein>
    <submittedName>
        <fullName evidence="1">MarR family EPS-associated transcriptional regulator</fullName>
    </submittedName>
</protein>
<accession>A0ABS8XH72</accession>
<dbReference type="Pfam" id="PF13412">
    <property type="entry name" value="HTH_24"/>
    <property type="match status" value="1"/>
</dbReference>
<evidence type="ECO:0000313" key="1">
    <source>
        <dbReference type="EMBL" id="MCE4538186.1"/>
    </source>
</evidence>
<dbReference type="NCBIfam" id="TIGR04176">
    <property type="entry name" value="MarR_EPS"/>
    <property type="match status" value="1"/>
</dbReference>
<keyword evidence="2" id="KW-1185">Reference proteome</keyword>
<comment type="caution">
    <text evidence="1">The sequence shown here is derived from an EMBL/GenBank/DDBJ whole genome shotgun (WGS) entry which is preliminary data.</text>
</comment>
<dbReference type="InterPro" id="IPR026433">
    <property type="entry name" value="MarR_EPS"/>
</dbReference>
<name>A0ABS8XH72_9BURK</name>
<dbReference type="InterPro" id="IPR036390">
    <property type="entry name" value="WH_DNA-bd_sf"/>
</dbReference>
<organism evidence="1 2">
    <name type="scientific">Pelomonas caseinilytica</name>
    <dbReference type="NCBI Taxonomy" id="2906763"/>
    <lineage>
        <taxon>Bacteria</taxon>
        <taxon>Pseudomonadati</taxon>
        <taxon>Pseudomonadota</taxon>
        <taxon>Betaproteobacteria</taxon>
        <taxon>Burkholderiales</taxon>
        <taxon>Sphaerotilaceae</taxon>
        <taxon>Roseateles</taxon>
    </lineage>
</organism>
<dbReference type="Gene3D" id="1.10.10.10">
    <property type="entry name" value="Winged helix-like DNA-binding domain superfamily/Winged helix DNA-binding domain"/>
    <property type="match status" value="1"/>
</dbReference>
<dbReference type="InterPro" id="IPR036388">
    <property type="entry name" value="WH-like_DNA-bd_sf"/>
</dbReference>
<dbReference type="RefSeq" id="WP_233392634.1">
    <property type="nucleotide sequence ID" value="NZ_JAJTWT010000005.1"/>
</dbReference>
<gene>
    <name evidence="1" type="ORF">LXT12_13085</name>
</gene>
<dbReference type="EMBL" id="JAJTWT010000005">
    <property type="protein sequence ID" value="MCE4538186.1"/>
    <property type="molecule type" value="Genomic_DNA"/>
</dbReference>
<proteinExistence type="predicted"/>
<sequence length="130" mass="14657">MPERTPDENQHLAASSSDAAQLAALRLLASDPESSQRQVASALGISVGRTNYLLKALLEKGFVKVRNFRRSDNKLAYAYVLTPSGLSEKVRLTRAFIQRKELEFERLQQVIAELKHELDIPPAPEREEQK</sequence>
<reference evidence="1 2" key="1">
    <citation type="submission" date="2021-12" db="EMBL/GenBank/DDBJ databases">
        <title>Genome seq of p7.</title>
        <authorList>
            <person name="Seo T."/>
        </authorList>
    </citation>
    <scope>NUCLEOTIDE SEQUENCE [LARGE SCALE GENOMIC DNA]</scope>
    <source>
        <strain evidence="1 2">P7</strain>
    </source>
</reference>
<dbReference type="Proteomes" id="UP001201463">
    <property type="component" value="Unassembled WGS sequence"/>
</dbReference>
<evidence type="ECO:0000313" key="2">
    <source>
        <dbReference type="Proteomes" id="UP001201463"/>
    </source>
</evidence>
<dbReference type="SUPFAM" id="SSF46785">
    <property type="entry name" value="Winged helix' DNA-binding domain"/>
    <property type="match status" value="1"/>
</dbReference>